<sequence>MYWLTFTIFPAVWTWSAAALFAMTRLARRRDKLGWIVFGFSVYSLLITAYPQPVVFHVYVFLGYGSALALRLWRRCGGRQAGRFVIDLVTAGVVGVALCIPIHVDLFRIAADSTRISADAAFFSQYLPRIETTTELARFLTLTLFPEILGNPILPTFVLPYDGLSISPVVIFFAICGLLLAYRQTWGWWLAIAIVCVFTFSPTAYIFGVKYLGFNLSPSTPLGTTLLPITVVVAYGVDQIVGHRHIAGARWVVVAATMCTAAGLAGSIAFAFGNGLQVDWQTAFLAGAVIVLLLGVALRPHPLLLGAALAITLVYSAAPLMLHQDISQIAVSSPLEDAVRTNLPLDARYAVLSPGLASLPPNLNAAIGLSSIHSYNSLSSRRYRTLLKELGGDASAFGRWNDAIHPDFNSIAFWMSNIGVVLSPVQLPPTSTLQYVGHYGNAHLYRVLSRMGCCLQVPKSQTTVRTGGDISIDPAAIRSGLQATKTDDQGDLLHFDISEGVASILVLSQKYHPDWHAQALTARGWVAIPTGPVNDVFQGAVLPDGARQVRLRFEPYARFAWIAHVFWLLALAALVVPFAARRILPIVTRKGVLSK</sequence>
<feature type="transmembrane region" description="Helical" evidence="1">
    <location>
        <begin position="303"/>
        <end position="322"/>
    </location>
</feature>
<feature type="transmembrane region" description="Helical" evidence="1">
    <location>
        <begin position="559"/>
        <end position="580"/>
    </location>
</feature>
<name>H1SBE9_9BURK</name>
<feature type="transmembrane region" description="Helical" evidence="1">
    <location>
        <begin position="85"/>
        <end position="104"/>
    </location>
</feature>
<dbReference type="PATRIC" id="fig|1127483.3.peg.5487"/>
<feature type="transmembrane region" description="Helical" evidence="1">
    <location>
        <begin position="164"/>
        <end position="181"/>
    </location>
</feature>
<feature type="transmembrane region" description="Helical" evidence="1">
    <location>
        <begin position="249"/>
        <end position="272"/>
    </location>
</feature>
<protein>
    <recommendedName>
        <fullName evidence="4">YfhO family protein</fullName>
    </recommendedName>
</protein>
<keyword evidence="1" id="KW-0472">Membrane</keyword>
<dbReference type="Proteomes" id="UP000005808">
    <property type="component" value="Unassembled WGS sequence"/>
</dbReference>
<proteinExistence type="predicted"/>
<evidence type="ECO:0000313" key="3">
    <source>
        <dbReference type="Proteomes" id="UP000005808"/>
    </source>
</evidence>
<feature type="transmembrane region" description="Helical" evidence="1">
    <location>
        <begin position="219"/>
        <end position="237"/>
    </location>
</feature>
<dbReference type="EMBL" id="AHJE01000072">
    <property type="protein sequence ID" value="EHP40117.1"/>
    <property type="molecule type" value="Genomic_DNA"/>
</dbReference>
<keyword evidence="1" id="KW-0812">Transmembrane</keyword>
<accession>H1SBE9</accession>
<evidence type="ECO:0000313" key="2">
    <source>
        <dbReference type="EMBL" id="EHP40117.1"/>
    </source>
</evidence>
<evidence type="ECO:0000256" key="1">
    <source>
        <dbReference type="SAM" id="Phobius"/>
    </source>
</evidence>
<feature type="transmembrane region" description="Helical" evidence="1">
    <location>
        <begin position="188"/>
        <end position="207"/>
    </location>
</feature>
<feature type="transmembrane region" description="Helical" evidence="1">
    <location>
        <begin position="56"/>
        <end position="73"/>
    </location>
</feature>
<keyword evidence="1" id="KW-1133">Transmembrane helix</keyword>
<feature type="transmembrane region" description="Helical" evidence="1">
    <location>
        <begin position="33"/>
        <end position="50"/>
    </location>
</feature>
<dbReference type="AlphaFoldDB" id="H1SBE9"/>
<comment type="caution">
    <text evidence="2">The sequence shown here is derived from an EMBL/GenBank/DDBJ whole genome shotgun (WGS) entry which is preliminary data.</text>
</comment>
<gene>
    <name evidence="2" type="ORF">OR16_27512</name>
</gene>
<organism evidence="2 3">
    <name type="scientific">Cupriavidus basilensis OR16</name>
    <dbReference type="NCBI Taxonomy" id="1127483"/>
    <lineage>
        <taxon>Bacteria</taxon>
        <taxon>Pseudomonadati</taxon>
        <taxon>Pseudomonadota</taxon>
        <taxon>Betaproteobacteria</taxon>
        <taxon>Burkholderiales</taxon>
        <taxon>Burkholderiaceae</taxon>
        <taxon>Cupriavidus</taxon>
    </lineage>
</organism>
<reference evidence="2 3" key="1">
    <citation type="journal article" date="2012" name="J. Bacteriol.">
        <title>De Novo Genome Project of Cupriavidus basilensis OR16.</title>
        <authorList>
            <person name="Cserhati M."/>
            <person name="Kriszt B."/>
            <person name="Szoboszlay S."/>
            <person name="Toth A."/>
            <person name="Szabo I."/>
            <person name="Tancsics A."/>
            <person name="Nagy I."/>
            <person name="Horvath B."/>
            <person name="Nagy I."/>
            <person name="Kukolya J."/>
        </authorList>
    </citation>
    <scope>NUCLEOTIDE SEQUENCE [LARGE SCALE GENOMIC DNA]</scope>
    <source>
        <strain evidence="2 3">OR16</strain>
    </source>
</reference>
<evidence type="ECO:0008006" key="4">
    <source>
        <dbReference type="Google" id="ProtNLM"/>
    </source>
</evidence>
<feature type="transmembrane region" description="Helical" evidence="1">
    <location>
        <begin position="278"/>
        <end position="296"/>
    </location>
</feature>
<feature type="transmembrane region" description="Helical" evidence="1">
    <location>
        <begin position="6"/>
        <end position="26"/>
    </location>
</feature>